<dbReference type="PANTHER" id="PTHR24248:SF163">
    <property type="entry name" value="HISTAMINE H2 RECEPTOR-LIKE"/>
    <property type="match status" value="1"/>
</dbReference>
<feature type="domain" description="G-protein coupled receptors family 1 profile" evidence="10">
    <location>
        <begin position="46"/>
        <end position="277"/>
    </location>
</feature>
<dbReference type="WBParaSite" id="ASIM_0001276401-mRNA-1">
    <property type="protein sequence ID" value="ASIM_0001276401-mRNA-1"/>
    <property type="gene ID" value="ASIM_0001276401"/>
</dbReference>
<feature type="transmembrane region" description="Helical" evidence="9">
    <location>
        <begin position="21"/>
        <end position="46"/>
    </location>
</feature>
<evidence type="ECO:0000256" key="4">
    <source>
        <dbReference type="ARBA" id="ARBA00022989"/>
    </source>
</evidence>
<dbReference type="GO" id="GO:0005886">
    <property type="term" value="C:plasma membrane"/>
    <property type="evidence" value="ECO:0007669"/>
    <property type="project" value="UniProtKB-SubCell"/>
</dbReference>
<dbReference type="Gene3D" id="1.20.1070.10">
    <property type="entry name" value="Rhodopsin 7-helix transmembrane proteins"/>
    <property type="match status" value="2"/>
</dbReference>
<dbReference type="SUPFAM" id="SSF81321">
    <property type="entry name" value="Family A G protein-coupled receptor-like"/>
    <property type="match status" value="1"/>
</dbReference>
<evidence type="ECO:0000256" key="7">
    <source>
        <dbReference type="ARBA" id="ARBA00023170"/>
    </source>
</evidence>
<gene>
    <name evidence="11" type="ORF">ASIM_LOCUS12230</name>
</gene>
<keyword evidence="5" id="KW-0297">G-protein coupled receptor</keyword>
<keyword evidence="12" id="KW-1185">Reference proteome</keyword>
<reference evidence="13" key="1">
    <citation type="submission" date="2017-02" db="UniProtKB">
        <authorList>
            <consortium name="WormBaseParasite"/>
        </authorList>
    </citation>
    <scope>IDENTIFICATION</scope>
</reference>
<evidence type="ECO:0000313" key="13">
    <source>
        <dbReference type="WBParaSite" id="ASIM_0001276401-mRNA-1"/>
    </source>
</evidence>
<evidence type="ECO:0000256" key="8">
    <source>
        <dbReference type="ARBA" id="ARBA00023224"/>
    </source>
</evidence>
<name>A0A0M3JWT1_ANISI</name>
<evidence type="ECO:0000256" key="1">
    <source>
        <dbReference type="ARBA" id="ARBA00004651"/>
    </source>
</evidence>
<dbReference type="PANTHER" id="PTHR24248">
    <property type="entry name" value="ADRENERGIC RECEPTOR-RELATED G-PROTEIN COUPLED RECEPTOR"/>
    <property type="match status" value="1"/>
</dbReference>
<comment type="subcellular location">
    <subcellularLocation>
        <location evidence="1">Cell membrane</location>
        <topology evidence="1">Multi-pass membrane protein</topology>
    </subcellularLocation>
</comment>
<evidence type="ECO:0000256" key="6">
    <source>
        <dbReference type="ARBA" id="ARBA00023136"/>
    </source>
</evidence>
<feature type="transmembrane region" description="Helical" evidence="9">
    <location>
        <begin position="252"/>
        <end position="269"/>
    </location>
</feature>
<evidence type="ECO:0000313" key="11">
    <source>
        <dbReference type="EMBL" id="VDK46883.1"/>
    </source>
</evidence>
<evidence type="ECO:0000256" key="9">
    <source>
        <dbReference type="SAM" id="Phobius"/>
    </source>
</evidence>
<feature type="transmembrane region" description="Helical" evidence="9">
    <location>
        <begin position="157"/>
        <end position="183"/>
    </location>
</feature>
<dbReference type="InterPro" id="IPR000276">
    <property type="entry name" value="GPCR_Rhodpsn"/>
</dbReference>
<dbReference type="GO" id="GO:0071880">
    <property type="term" value="P:adenylate cyclase-activating adrenergic receptor signaling pathway"/>
    <property type="evidence" value="ECO:0007669"/>
    <property type="project" value="TreeGrafter"/>
</dbReference>
<dbReference type="InterPro" id="IPR017452">
    <property type="entry name" value="GPCR_Rhodpsn_7TM"/>
</dbReference>
<dbReference type="EMBL" id="UYRR01031155">
    <property type="protein sequence ID" value="VDK46883.1"/>
    <property type="molecule type" value="Genomic_DNA"/>
</dbReference>
<dbReference type="GO" id="GO:0004930">
    <property type="term" value="F:G protein-coupled receptor activity"/>
    <property type="evidence" value="ECO:0007669"/>
    <property type="project" value="UniProtKB-KW"/>
</dbReference>
<keyword evidence="3 9" id="KW-0812">Transmembrane</keyword>
<dbReference type="PRINTS" id="PR00237">
    <property type="entry name" value="GPCRRHODOPSN"/>
</dbReference>
<feature type="transmembrane region" description="Helical" evidence="9">
    <location>
        <begin position="219"/>
        <end position="240"/>
    </location>
</feature>
<dbReference type="Pfam" id="PF00001">
    <property type="entry name" value="7tm_1"/>
    <property type="match status" value="2"/>
</dbReference>
<feature type="transmembrane region" description="Helical" evidence="9">
    <location>
        <begin position="101"/>
        <end position="127"/>
    </location>
</feature>
<evidence type="ECO:0000256" key="3">
    <source>
        <dbReference type="ARBA" id="ARBA00022692"/>
    </source>
</evidence>
<feature type="transmembrane region" description="Helical" evidence="9">
    <location>
        <begin position="66"/>
        <end position="89"/>
    </location>
</feature>
<keyword evidence="8" id="KW-0807">Transducer</keyword>
<keyword evidence="4 9" id="KW-1133">Transmembrane helix</keyword>
<accession>A0A0M3JWT1</accession>
<dbReference type="GO" id="GO:0043410">
    <property type="term" value="P:positive regulation of MAPK cascade"/>
    <property type="evidence" value="ECO:0007669"/>
    <property type="project" value="TreeGrafter"/>
</dbReference>
<keyword evidence="7" id="KW-0675">Receptor</keyword>
<dbReference type="PROSITE" id="PS50262">
    <property type="entry name" value="G_PROTEIN_RECEP_F1_2"/>
    <property type="match status" value="1"/>
</dbReference>
<dbReference type="Proteomes" id="UP000267096">
    <property type="component" value="Unassembled WGS sequence"/>
</dbReference>
<proteinExistence type="predicted"/>
<dbReference type="OrthoDB" id="5957871at2759"/>
<evidence type="ECO:0000256" key="5">
    <source>
        <dbReference type="ARBA" id="ARBA00023040"/>
    </source>
</evidence>
<dbReference type="AlphaFoldDB" id="A0A0M3JWT1"/>
<keyword evidence="6 9" id="KW-0472">Membrane</keyword>
<protein>
    <submittedName>
        <fullName evidence="13">Dopamine receptor 1 (inferred by orthology to a D. melanogaster protein)</fullName>
    </submittedName>
</protein>
<reference evidence="11 12" key="2">
    <citation type="submission" date="2018-11" db="EMBL/GenBank/DDBJ databases">
        <authorList>
            <consortium name="Pathogen Informatics"/>
        </authorList>
    </citation>
    <scope>NUCLEOTIDE SEQUENCE [LARGE SCALE GENOMIC DNA]</scope>
</reference>
<keyword evidence="2" id="KW-1003">Cell membrane</keyword>
<evidence type="ECO:0000259" key="10">
    <source>
        <dbReference type="PROSITE" id="PS50262"/>
    </source>
</evidence>
<evidence type="ECO:0000256" key="2">
    <source>
        <dbReference type="ARBA" id="ARBA00022475"/>
    </source>
</evidence>
<evidence type="ECO:0000313" key="12">
    <source>
        <dbReference type="Proteomes" id="UP000267096"/>
    </source>
</evidence>
<sequence>MRNRSSVHRQEVDDEKPFEAWIFVLINSTTFLLVLFTILIVLSLSGNLLVCASVYLDRKLRKQAENLFLVSLALSDLFVSVLVMIFAAANDLLGYWPFGRIYCQLWICSDIACCTASILNLCAIAFYRYLNISRPMFYVSSSPSHYLPKCQLLLKPIYAIGSSMCSFFVPATIMLSLYTKLYLYARRHVRSIRSQLKQATGLLIMQIASDRVREPSFRLTLGFIMGTFLVCWLPFFIVNVLRSLIPEIVTNAQFQVVVTFISFEYIFFLKKKRPKVIFLLIQKNITRLQLGHDQQTH</sequence>
<organism evidence="13">
    <name type="scientific">Anisakis simplex</name>
    <name type="common">Herring worm</name>
    <dbReference type="NCBI Taxonomy" id="6269"/>
    <lineage>
        <taxon>Eukaryota</taxon>
        <taxon>Metazoa</taxon>
        <taxon>Ecdysozoa</taxon>
        <taxon>Nematoda</taxon>
        <taxon>Chromadorea</taxon>
        <taxon>Rhabditida</taxon>
        <taxon>Spirurina</taxon>
        <taxon>Ascaridomorpha</taxon>
        <taxon>Ascaridoidea</taxon>
        <taxon>Anisakidae</taxon>
        <taxon>Anisakis</taxon>
        <taxon>Anisakis simplex complex</taxon>
    </lineage>
</organism>